<reference evidence="3 4" key="1">
    <citation type="submission" date="2020-08" db="EMBL/GenBank/DDBJ databases">
        <title>Sequencing the genomes of 1000 actinobacteria strains.</title>
        <authorList>
            <person name="Klenk H.-P."/>
        </authorList>
    </citation>
    <scope>NUCLEOTIDE SEQUENCE [LARGE SCALE GENOMIC DNA]</scope>
    <source>
        <strain evidence="3 4">DSM 44551</strain>
    </source>
</reference>
<dbReference type="RefSeq" id="WP_184394773.1">
    <property type="nucleotide sequence ID" value="NZ_JACHDB010000001.1"/>
</dbReference>
<dbReference type="SUPFAM" id="SSF46785">
    <property type="entry name" value="Winged helix' DNA-binding domain"/>
    <property type="match status" value="1"/>
</dbReference>
<comment type="caution">
    <text evidence="3">The sequence shown here is derived from an EMBL/GenBank/DDBJ whole genome shotgun (WGS) entry which is preliminary data.</text>
</comment>
<dbReference type="PANTHER" id="PTHR43252:SF2">
    <property type="entry name" value="TRANSCRIPTION REGULATOR, PADR-LIKE FAMILY"/>
    <property type="match status" value="1"/>
</dbReference>
<dbReference type="Pfam" id="PF03551">
    <property type="entry name" value="PadR"/>
    <property type="match status" value="1"/>
</dbReference>
<dbReference type="Gene3D" id="1.10.10.10">
    <property type="entry name" value="Winged helix-like DNA-binding domain superfamily/Winged helix DNA-binding domain"/>
    <property type="match status" value="1"/>
</dbReference>
<name>A0A7W8QPJ4_9ACTN</name>
<dbReference type="InterPro" id="IPR036390">
    <property type="entry name" value="WH_DNA-bd_sf"/>
</dbReference>
<dbReference type="InterPro" id="IPR005149">
    <property type="entry name" value="Tscrpt_reg_PadR_N"/>
</dbReference>
<evidence type="ECO:0000313" key="4">
    <source>
        <dbReference type="Proteomes" id="UP000572635"/>
    </source>
</evidence>
<gene>
    <name evidence="3" type="ORF">HDA36_004362</name>
</gene>
<dbReference type="PANTHER" id="PTHR43252">
    <property type="entry name" value="TRANSCRIPTIONAL REGULATOR YQJI"/>
    <property type="match status" value="1"/>
</dbReference>
<protein>
    <submittedName>
        <fullName evidence="3">DNA-binding PadR family transcriptional regulator</fullName>
    </submittedName>
</protein>
<dbReference type="AlphaFoldDB" id="A0A7W8QPJ4"/>
<evidence type="ECO:0000313" key="3">
    <source>
        <dbReference type="EMBL" id="MBB5434278.1"/>
    </source>
</evidence>
<proteinExistence type="predicted"/>
<sequence>MSRRTPRPPASMLALAVLKLLDEEPLHPYEIMRRIRVRAYDKVVKATHASVYDTVARLAATGMAAEVATGRAGRRPERTVYAITDAGRAHARQRLTAALREPAWEYPVFTAGLSFIALLEPDEAAAALRGRAADLAARAAELTAVLEGKRAEGLPRLYSIEVEQARRAAEAEEQWVREILADIASGALAWPERTRAGARDAAAHPGAGDADQPEDPAGSESARNDAEGVR</sequence>
<dbReference type="GO" id="GO:0003677">
    <property type="term" value="F:DNA binding"/>
    <property type="evidence" value="ECO:0007669"/>
    <property type="project" value="UniProtKB-KW"/>
</dbReference>
<organism evidence="3 4">
    <name type="scientific">Nocardiopsis composta</name>
    <dbReference type="NCBI Taxonomy" id="157465"/>
    <lineage>
        <taxon>Bacteria</taxon>
        <taxon>Bacillati</taxon>
        <taxon>Actinomycetota</taxon>
        <taxon>Actinomycetes</taxon>
        <taxon>Streptosporangiales</taxon>
        <taxon>Nocardiopsidaceae</taxon>
        <taxon>Nocardiopsis</taxon>
    </lineage>
</organism>
<accession>A0A7W8QPJ4</accession>
<keyword evidence="4" id="KW-1185">Reference proteome</keyword>
<dbReference type="InterPro" id="IPR036388">
    <property type="entry name" value="WH-like_DNA-bd_sf"/>
</dbReference>
<keyword evidence="3" id="KW-0238">DNA-binding</keyword>
<dbReference type="Proteomes" id="UP000572635">
    <property type="component" value="Unassembled WGS sequence"/>
</dbReference>
<evidence type="ECO:0000259" key="2">
    <source>
        <dbReference type="Pfam" id="PF03551"/>
    </source>
</evidence>
<dbReference type="EMBL" id="JACHDB010000001">
    <property type="protein sequence ID" value="MBB5434278.1"/>
    <property type="molecule type" value="Genomic_DNA"/>
</dbReference>
<evidence type="ECO:0000256" key="1">
    <source>
        <dbReference type="SAM" id="MobiDB-lite"/>
    </source>
</evidence>
<feature type="region of interest" description="Disordered" evidence="1">
    <location>
        <begin position="194"/>
        <end position="230"/>
    </location>
</feature>
<feature type="domain" description="Transcription regulator PadR N-terminal" evidence="2">
    <location>
        <begin position="17"/>
        <end position="92"/>
    </location>
</feature>